<dbReference type="Pfam" id="PF00271">
    <property type="entry name" value="Helicase_C"/>
    <property type="match status" value="1"/>
</dbReference>
<dbReference type="GO" id="GO:0003677">
    <property type="term" value="F:DNA binding"/>
    <property type="evidence" value="ECO:0007669"/>
    <property type="project" value="InterPro"/>
</dbReference>
<name>A0A810NC58_9ACTN</name>
<reference evidence="7" key="1">
    <citation type="submission" date="2020-08" db="EMBL/GenBank/DDBJ databases">
        <title>Whole genome shotgun sequence of Polymorphospora rubra NBRC 101157.</title>
        <authorList>
            <person name="Komaki H."/>
            <person name="Tamura T."/>
        </authorList>
    </citation>
    <scope>NUCLEOTIDE SEQUENCE</scope>
    <source>
        <strain evidence="7">NBRC 101157</strain>
    </source>
</reference>
<dbReference type="Proteomes" id="UP000680866">
    <property type="component" value="Chromosome"/>
</dbReference>
<dbReference type="PROSITE" id="PS51192">
    <property type="entry name" value="HELICASE_ATP_BIND_1"/>
    <property type="match status" value="1"/>
</dbReference>
<evidence type="ECO:0000259" key="6">
    <source>
        <dbReference type="PROSITE" id="PS51194"/>
    </source>
</evidence>
<dbReference type="SUPFAM" id="SSF52540">
    <property type="entry name" value="P-loop containing nucleoside triphosphate hydrolases"/>
    <property type="match status" value="1"/>
</dbReference>
<organism evidence="7 8">
    <name type="scientific">Polymorphospora rubra</name>
    <dbReference type="NCBI Taxonomy" id="338584"/>
    <lineage>
        <taxon>Bacteria</taxon>
        <taxon>Bacillati</taxon>
        <taxon>Actinomycetota</taxon>
        <taxon>Actinomycetes</taxon>
        <taxon>Micromonosporales</taxon>
        <taxon>Micromonosporaceae</taxon>
        <taxon>Polymorphospora</taxon>
    </lineage>
</organism>
<dbReference type="EMBL" id="AP023359">
    <property type="protein sequence ID" value="BCJ69669.1"/>
    <property type="molecule type" value="Genomic_DNA"/>
</dbReference>
<dbReference type="PROSITE" id="PS51194">
    <property type="entry name" value="HELICASE_CTER"/>
    <property type="match status" value="1"/>
</dbReference>
<dbReference type="RefSeq" id="WP_212819097.1">
    <property type="nucleotide sequence ID" value="NZ_AP023359.1"/>
</dbReference>
<proteinExistence type="predicted"/>
<evidence type="ECO:0000256" key="3">
    <source>
        <dbReference type="ARBA" id="ARBA00022806"/>
    </source>
</evidence>
<gene>
    <name evidence="7" type="ORF">Prubr_66900</name>
</gene>
<feature type="domain" description="Helicase ATP-binding" evidence="5">
    <location>
        <begin position="271"/>
        <end position="439"/>
    </location>
</feature>
<dbReference type="SMART" id="SM00487">
    <property type="entry name" value="DEXDc"/>
    <property type="match status" value="1"/>
</dbReference>
<evidence type="ECO:0000256" key="2">
    <source>
        <dbReference type="ARBA" id="ARBA00022801"/>
    </source>
</evidence>
<accession>A0A810NC58</accession>
<dbReference type="CDD" id="cd09179">
    <property type="entry name" value="PLDc_N_DEXD_a"/>
    <property type="match status" value="1"/>
</dbReference>
<dbReference type="Pfam" id="PF04851">
    <property type="entry name" value="ResIII"/>
    <property type="match status" value="1"/>
</dbReference>
<dbReference type="GO" id="GO:0005524">
    <property type="term" value="F:ATP binding"/>
    <property type="evidence" value="ECO:0007669"/>
    <property type="project" value="UniProtKB-KW"/>
</dbReference>
<evidence type="ECO:0000256" key="1">
    <source>
        <dbReference type="ARBA" id="ARBA00022741"/>
    </source>
</evidence>
<keyword evidence="2" id="KW-0378">Hydrolase</keyword>
<keyword evidence="3" id="KW-0347">Helicase</keyword>
<dbReference type="Gene3D" id="3.40.50.300">
    <property type="entry name" value="P-loop containing nucleotide triphosphate hydrolases"/>
    <property type="match status" value="2"/>
</dbReference>
<dbReference type="PANTHER" id="PTHR11274:SF0">
    <property type="entry name" value="GENERAL TRANSCRIPTION AND DNA REPAIR FACTOR IIH HELICASE SUBUNIT XPB"/>
    <property type="match status" value="1"/>
</dbReference>
<dbReference type="SMART" id="SM00490">
    <property type="entry name" value="HELICc"/>
    <property type="match status" value="1"/>
</dbReference>
<feature type="domain" description="Helicase C-terminal" evidence="6">
    <location>
        <begin position="519"/>
        <end position="660"/>
    </location>
</feature>
<evidence type="ECO:0000313" key="8">
    <source>
        <dbReference type="Proteomes" id="UP000680866"/>
    </source>
</evidence>
<protein>
    <submittedName>
        <fullName evidence="7">DNA-repair protein</fullName>
    </submittedName>
</protein>
<evidence type="ECO:0000313" key="7">
    <source>
        <dbReference type="EMBL" id="BCJ69669.1"/>
    </source>
</evidence>
<dbReference type="InterPro" id="IPR050615">
    <property type="entry name" value="ATP-dep_DNA_Helicase"/>
</dbReference>
<sequence>MLKNLGTFATEYASDTDDIAEDFYDPCLRKSVTYDRITGFFSSTVFHLVHSALAVFFTENDGRMRLLCSPRLSAPDADSLLFGYAARSNAILAETLRAELAEMLDSAHAVGTRLLAALVASGRLEIKLARVAASVSEADKRMFHDKVGVFTDSAGDVVGFRGSLNESYLGLSANGNIESVDVWPSWEGGRDAQRAHNAVSRFARLWEGEVPGVSVVGLPDDIRRELERVAVDADLEALLRHLAKQTPAEPVVGPPAVGGIELRRHQINAFERWVAEGHRGLLAHATGSGKTVTGLYCAQTALAAGQVPLILVPSQLLLEQWGNQVRELLGARVVLAGGGHHEWSRGGVLRAAIESARVERPYAVVAVANTAAGPAFRSQVRPMSGKLFAIADEAHRFGSPEFRTILDWLDAPWRLGLSATPERAGDAEGTAAIVDYFGGIVHRYTLKDALDDGVLAPYVYHPSWVSLIEAEQQRWDALTTEIRRRFAIAKAPGAKAHTAEQLRMKLIERARLAKGAANKVPAAADLITQHYHPGQKWLVYCDNQAQLADVRQALDRRGIRSWEYHRQMRGDADTTLKLFDVSGGIVVAIKCLDEGVDIPSATHALILASSRNPREFIQRRGRVLRRSPHKTVATLLDVLVLPETLDQNDPKWSLAIGELARALQFANWGIGQAATSRLEDKWVSMGLSLAQIDELRTAGVETDDDDEGDPSSD</sequence>
<dbReference type="InterPro" id="IPR001650">
    <property type="entry name" value="Helicase_C-like"/>
</dbReference>
<dbReference type="InterPro" id="IPR027417">
    <property type="entry name" value="P-loop_NTPase"/>
</dbReference>
<evidence type="ECO:0000259" key="5">
    <source>
        <dbReference type="PROSITE" id="PS51192"/>
    </source>
</evidence>
<dbReference type="KEGG" id="pry:Prubr_66900"/>
<dbReference type="PANTHER" id="PTHR11274">
    <property type="entry name" value="RAD25/XP-B DNA REPAIR HELICASE"/>
    <property type="match status" value="1"/>
</dbReference>
<dbReference type="InterPro" id="IPR014001">
    <property type="entry name" value="Helicase_ATP-bd"/>
</dbReference>
<keyword evidence="1" id="KW-0547">Nucleotide-binding</keyword>
<keyword evidence="8" id="KW-1185">Reference proteome</keyword>
<dbReference type="GO" id="GO:0016787">
    <property type="term" value="F:hydrolase activity"/>
    <property type="evidence" value="ECO:0007669"/>
    <property type="project" value="UniProtKB-KW"/>
</dbReference>
<dbReference type="InterPro" id="IPR006935">
    <property type="entry name" value="Helicase/UvrB_N"/>
</dbReference>
<dbReference type="GO" id="GO:0004386">
    <property type="term" value="F:helicase activity"/>
    <property type="evidence" value="ECO:0007669"/>
    <property type="project" value="UniProtKB-KW"/>
</dbReference>
<evidence type="ECO:0000256" key="4">
    <source>
        <dbReference type="ARBA" id="ARBA00022840"/>
    </source>
</evidence>
<keyword evidence="4" id="KW-0067">ATP-binding</keyword>
<dbReference type="AlphaFoldDB" id="A0A810NC58"/>